<reference evidence="2 3" key="1">
    <citation type="submission" date="2018-08" db="EMBL/GenBank/DDBJ databases">
        <title>Genome and evolution of the arbuscular mycorrhizal fungus Diversispora epigaea (formerly Glomus versiforme) and its bacterial endosymbionts.</title>
        <authorList>
            <person name="Sun X."/>
            <person name="Fei Z."/>
            <person name="Harrison M."/>
        </authorList>
    </citation>
    <scope>NUCLEOTIDE SEQUENCE [LARGE SCALE GENOMIC DNA]</scope>
    <source>
        <strain evidence="2 3">IT104</strain>
    </source>
</reference>
<dbReference type="EMBL" id="PQFF01000128">
    <property type="protein sequence ID" value="RHZ80323.1"/>
    <property type="molecule type" value="Genomic_DNA"/>
</dbReference>
<evidence type="ECO:0000313" key="3">
    <source>
        <dbReference type="Proteomes" id="UP000266861"/>
    </source>
</evidence>
<feature type="region of interest" description="Disordered" evidence="1">
    <location>
        <begin position="71"/>
        <end position="92"/>
    </location>
</feature>
<dbReference type="AlphaFoldDB" id="A0A397J5H9"/>
<dbReference type="OrthoDB" id="1668162at2759"/>
<dbReference type="Proteomes" id="UP000266861">
    <property type="component" value="Unassembled WGS sequence"/>
</dbReference>
<proteinExistence type="predicted"/>
<comment type="caution">
    <text evidence="2">The sequence shown here is derived from an EMBL/GenBank/DDBJ whole genome shotgun (WGS) entry which is preliminary data.</text>
</comment>
<keyword evidence="3" id="KW-1185">Reference proteome</keyword>
<organism evidence="2 3">
    <name type="scientific">Diversispora epigaea</name>
    <dbReference type="NCBI Taxonomy" id="1348612"/>
    <lineage>
        <taxon>Eukaryota</taxon>
        <taxon>Fungi</taxon>
        <taxon>Fungi incertae sedis</taxon>
        <taxon>Mucoromycota</taxon>
        <taxon>Glomeromycotina</taxon>
        <taxon>Glomeromycetes</taxon>
        <taxon>Diversisporales</taxon>
        <taxon>Diversisporaceae</taxon>
        <taxon>Diversispora</taxon>
    </lineage>
</organism>
<evidence type="ECO:0000313" key="2">
    <source>
        <dbReference type="EMBL" id="RHZ80323.1"/>
    </source>
</evidence>
<name>A0A397J5H9_9GLOM</name>
<gene>
    <name evidence="2" type="ORF">Glove_137g42</name>
</gene>
<accession>A0A397J5H9</accession>
<sequence>MTIEKVSYDIFHYRGPVLIIASRRPSDTSSLASSITGTGEFDEAIRNLRSGLKKTRMRPVSRVFIDLQSSGHIRGPSSSSHHRRTSSSIQHIRYSSTFLHTSSSLTE</sequence>
<evidence type="ECO:0000256" key="1">
    <source>
        <dbReference type="SAM" id="MobiDB-lite"/>
    </source>
</evidence>
<protein>
    <submittedName>
        <fullName evidence="2">Uncharacterized protein</fullName>
    </submittedName>
</protein>